<name>A0AAJ5UYA5_9BACI</name>
<protein>
    <submittedName>
        <fullName evidence="1">Uncharacterized protein</fullName>
    </submittedName>
</protein>
<dbReference type="KEGG" id="liu:OU989_23550"/>
<gene>
    <name evidence="1" type="ORF">OU989_23550</name>
</gene>
<dbReference type="Proteomes" id="UP001219585">
    <property type="component" value="Plasmid unnamed"/>
</dbReference>
<reference evidence="1" key="1">
    <citation type="submission" date="2022-11" db="EMBL/GenBank/DDBJ databases">
        <title>Lysinibacillus irui.</title>
        <authorList>
            <person name="Akintayo S.O."/>
        </authorList>
    </citation>
    <scope>NUCLEOTIDE SEQUENCE</scope>
    <source>
        <strain evidence="1">IRB4-01</strain>
        <plasmid evidence="1">unnamed</plasmid>
    </source>
</reference>
<organism evidence="1 2">
    <name type="scientific">Lysinibacillus irui</name>
    <dbReference type="NCBI Taxonomy" id="2998077"/>
    <lineage>
        <taxon>Bacteria</taxon>
        <taxon>Bacillati</taxon>
        <taxon>Bacillota</taxon>
        <taxon>Bacilli</taxon>
        <taxon>Bacillales</taxon>
        <taxon>Bacillaceae</taxon>
        <taxon>Lysinibacillus</taxon>
    </lineage>
</organism>
<dbReference type="RefSeq" id="WP_274797487.1">
    <property type="nucleotide sequence ID" value="NZ_CP113528.1"/>
</dbReference>
<keyword evidence="1" id="KW-0614">Plasmid</keyword>
<geneLocation type="plasmid" evidence="1 2">
    <name>unnamed</name>
</geneLocation>
<dbReference type="EMBL" id="CP113528">
    <property type="protein sequence ID" value="WDV09267.1"/>
    <property type="molecule type" value="Genomic_DNA"/>
</dbReference>
<evidence type="ECO:0000313" key="2">
    <source>
        <dbReference type="Proteomes" id="UP001219585"/>
    </source>
</evidence>
<evidence type="ECO:0000313" key="1">
    <source>
        <dbReference type="EMBL" id="WDV09267.1"/>
    </source>
</evidence>
<sequence>MNIRQIIYTCSLCNYFDSNQSKCMSSNKETYPQNSTDAMACKSEGLFVRNINVQYSYYNYVEQPTFSSEPLEDLSRLPKDKNGIPLFVFTKRGVERAVPAYPGLELVSHHLFGVKKEFTFQGQRELIYDIGVNLAGKVCEGLGIKLLVLDNERGIQGKEELRKPYLVYGR</sequence>
<proteinExistence type="predicted"/>
<accession>A0AAJ5UYA5</accession>
<dbReference type="AlphaFoldDB" id="A0AAJ5UYA5"/>